<comment type="subcellular location">
    <subcellularLocation>
        <location evidence="1">Membrane</location>
    </subcellularLocation>
</comment>
<dbReference type="RefSeq" id="WP_312895657.1">
    <property type="nucleotide sequence ID" value="NZ_BAAAXX010000088.1"/>
</dbReference>
<keyword evidence="4" id="KW-1185">Reference proteome</keyword>
<name>A0A7W5V1I6_9ACTN</name>
<evidence type="ECO:0000313" key="4">
    <source>
        <dbReference type="Proteomes" id="UP000579945"/>
    </source>
</evidence>
<evidence type="ECO:0000313" key="3">
    <source>
        <dbReference type="EMBL" id="MBB3728667.1"/>
    </source>
</evidence>
<sequence>MRVAMAAVLALAVAFVGWTAVRMLGELNDLRGGRESGEQAMAAARAMAPDLLSYNHATIEEDLKRAEALTTGALTARYRELRASLVPRVTEQRTVQEVSVAGAAVESATPDRVTVLLFVNMGTVKQAQGSAEPRHQVIQNRVRFVMVKTGSRWLVGDLSTLLGSA</sequence>
<accession>A0A7W5V1I6</accession>
<reference evidence="3 4" key="1">
    <citation type="submission" date="2020-08" db="EMBL/GenBank/DDBJ databases">
        <title>Sequencing the genomes of 1000 actinobacteria strains.</title>
        <authorList>
            <person name="Klenk H.-P."/>
        </authorList>
    </citation>
    <scope>NUCLEOTIDE SEQUENCE [LARGE SCALE GENOMIC DNA]</scope>
    <source>
        <strain evidence="3 4">DSM 44320</strain>
    </source>
</reference>
<dbReference type="PANTHER" id="PTHR37042">
    <property type="entry name" value="OUTER MEMBRANE PROTEIN RV1973"/>
    <property type="match status" value="1"/>
</dbReference>
<keyword evidence="2" id="KW-0472">Membrane</keyword>
<dbReference type="EMBL" id="JACIBV010000001">
    <property type="protein sequence ID" value="MBB3728667.1"/>
    <property type="molecule type" value="Genomic_DNA"/>
</dbReference>
<evidence type="ECO:0000256" key="2">
    <source>
        <dbReference type="ARBA" id="ARBA00023136"/>
    </source>
</evidence>
<dbReference type="GeneID" id="95390894"/>
<comment type="caution">
    <text evidence="3">The sequence shown here is derived from an EMBL/GenBank/DDBJ whole genome shotgun (WGS) entry which is preliminary data.</text>
</comment>
<evidence type="ECO:0000256" key="1">
    <source>
        <dbReference type="ARBA" id="ARBA00004370"/>
    </source>
</evidence>
<dbReference type="AlphaFoldDB" id="A0A7W5V1I6"/>
<protein>
    <submittedName>
        <fullName evidence="3">Mce-associated membrane protein</fullName>
    </submittedName>
</protein>
<proteinExistence type="predicted"/>
<dbReference type="PANTHER" id="PTHR37042:SF4">
    <property type="entry name" value="OUTER MEMBRANE PROTEIN RV1973"/>
    <property type="match status" value="1"/>
</dbReference>
<organism evidence="3 4">
    <name type="scientific">Nonomuraea dietziae</name>
    <dbReference type="NCBI Taxonomy" id="65515"/>
    <lineage>
        <taxon>Bacteria</taxon>
        <taxon>Bacillati</taxon>
        <taxon>Actinomycetota</taxon>
        <taxon>Actinomycetes</taxon>
        <taxon>Streptosporangiales</taxon>
        <taxon>Streptosporangiaceae</taxon>
        <taxon>Nonomuraea</taxon>
    </lineage>
</organism>
<dbReference type="GO" id="GO:0016020">
    <property type="term" value="C:membrane"/>
    <property type="evidence" value="ECO:0007669"/>
    <property type="project" value="UniProtKB-SubCell"/>
</dbReference>
<gene>
    <name evidence="3" type="ORF">FHR33_004527</name>
</gene>
<dbReference type="Proteomes" id="UP000579945">
    <property type="component" value="Unassembled WGS sequence"/>
</dbReference>